<evidence type="ECO:0000256" key="1">
    <source>
        <dbReference type="PROSITE-ProRule" id="PRU00339"/>
    </source>
</evidence>
<evidence type="ECO:0000256" key="2">
    <source>
        <dbReference type="SAM" id="SignalP"/>
    </source>
</evidence>
<dbReference type="PROSITE" id="PS50005">
    <property type="entry name" value="TPR"/>
    <property type="match status" value="5"/>
</dbReference>
<feature type="repeat" description="TPR" evidence="1">
    <location>
        <begin position="74"/>
        <end position="107"/>
    </location>
</feature>
<feature type="signal peptide" evidence="2">
    <location>
        <begin position="1"/>
        <end position="18"/>
    </location>
</feature>
<comment type="caution">
    <text evidence="3">The sequence shown here is derived from an EMBL/GenBank/DDBJ whole genome shotgun (WGS) entry which is preliminary data.</text>
</comment>
<accession>A0ABW4ZIY3</accession>
<gene>
    <name evidence="3" type="ORF">ACFSJU_05340</name>
</gene>
<keyword evidence="2" id="KW-0732">Signal</keyword>
<sequence>MTKILVFLLALIATYSFAQKKNAPVFVVGRVINAEDSLKVKDLFYEGLREKTKQNFAESGKNFSQILEIDPSNHAALYELASLHHSQNQEKEAEKYARNAVTVSPENKWYWLLLADVYKKTRNLDQLTLVFDELIKINPLEEDYYFDKANALFIQNKNEDAEKVYEEIEKRFGSSEGLITARQRVYQQQGNSGKASSDLESLISKNPSDVRNYLNLSEVYLKSGDVNKTIETLNRARAINPNDPFISLALADAYKSQGKSAEAFTELKRAFSDPVLSIDAKVQIMLSFLPEFKDPKVRTETVALGAILTQTHPSEAKSYSVYGDVLYQDRQLEKAKVAYKKALELDNQKYPIWEQVLSIEINQRDFAAAIIDGEEALSFFPNQAYLYFYTAIAYAQTKKHEKAISYLKNAASLEVEDKTFLSQIYSGLGDSYNNLKKFKESDQSYEKALQINPDNSYVLNNYAYYLSLRNENLDRAAGMSKRSNELEPDNASFEDTYAWVLFKQKKFKDARVWIEKAIRHNKDNPTQLEHYGDILYNLGEKDQALEQWKLAKAKGEKSEILDKKIYEKKYIE</sequence>
<feature type="repeat" description="TPR" evidence="1">
    <location>
        <begin position="384"/>
        <end position="417"/>
    </location>
</feature>
<feature type="repeat" description="TPR" evidence="1">
    <location>
        <begin position="210"/>
        <end position="243"/>
    </location>
</feature>
<dbReference type="Pfam" id="PF14559">
    <property type="entry name" value="TPR_19"/>
    <property type="match status" value="1"/>
</dbReference>
<feature type="repeat" description="TPR" evidence="1">
    <location>
        <begin position="316"/>
        <end position="349"/>
    </location>
</feature>
<protein>
    <submittedName>
        <fullName evidence="3">Tetratricopeptide repeat protein</fullName>
    </submittedName>
</protein>
<dbReference type="Gene3D" id="1.25.40.10">
    <property type="entry name" value="Tetratricopeptide repeat domain"/>
    <property type="match status" value="3"/>
</dbReference>
<organism evidence="3 4">
    <name type="scientific">Paradesertivirga mongoliensis</name>
    <dbReference type="NCBI Taxonomy" id="2100740"/>
    <lineage>
        <taxon>Bacteria</taxon>
        <taxon>Pseudomonadati</taxon>
        <taxon>Bacteroidota</taxon>
        <taxon>Sphingobacteriia</taxon>
        <taxon>Sphingobacteriales</taxon>
        <taxon>Sphingobacteriaceae</taxon>
        <taxon>Paradesertivirga</taxon>
    </lineage>
</organism>
<dbReference type="RefSeq" id="WP_255898517.1">
    <property type="nucleotide sequence ID" value="NZ_JAFMZO010000001.1"/>
</dbReference>
<dbReference type="PANTHER" id="PTHR12558">
    <property type="entry name" value="CELL DIVISION CYCLE 16,23,27"/>
    <property type="match status" value="1"/>
</dbReference>
<dbReference type="PANTHER" id="PTHR12558:SF33">
    <property type="entry name" value="BLL7664 PROTEIN"/>
    <property type="match status" value="1"/>
</dbReference>
<keyword evidence="1" id="KW-0802">TPR repeat</keyword>
<dbReference type="SMART" id="SM00028">
    <property type="entry name" value="TPR"/>
    <property type="match status" value="8"/>
</dbReference>
<dbReference type="Pfam" id="PF13181">
    <property type="entry name" value="TPR_8"/>
    <property type="match status" value="2"/>
</dbReference>
<dbReference type="Proteomes" id="UP001597387">
    <property type="component" value="Unassembled WGS sequence"/>
</dbReference>
<dbReference type="InterPro" id="IPR019734">
    <property type="entry name" value="TPR_rpt"/>
</dbReference>
<keyword evidence="4" id="KW-1185">Reference proteome</keyword>
<feature type="repeat" description="TPR" evidence="1">
    <location>
        <begin position="422"/>
        <end position="455"/>
    </location>
</feature>
<evidence type="ECO:0000313" key="4">
    <source>
        <dbReference type="Proteomes" id="UP001597387"/>
    </source>
</evidence>
<dbReference type="InterPro" id="IPR011990">
    <property type="entry name" value="TPR-like_helical_dom_sf"/>
</dbReference>
<evidence type="ECO:0000313" key="3">
    <source>
        <dbReference type="EMBL" id="MFD2161807.1"/>
    </source>
</evidence>
<dbReference type="Pfam" id="PF00515">
    <property type="entry name" value="TPR_1"/>
    <property type="match status" value="1"/>
</dbReference>
<proteinExistence type="predicted"/>
<dbReference type="PROSITE" id="PS50293">
    <property type="entry name" value="TPR_REGION"/>
    <property type="match status" value="1"/>
</dbReference>
<reference evidence="4" key="1">
    <citation type="journal article" date="2019" name="Int. J. Syst. Evol. Microbiol.">
        <title>The Global Catalogue of Microorganisms (GCM) 10K type strain sequencing project: providing services to taxonomists for standard genome sequencing and annotation.</title>
        <authorList>
            <consortium name="The Broad Institute Genomics Platform"/>
            <consortium name="The Broad Institute Genome Sequencing Center for Infectious Disease"/>
            <person name="Wu L."/>
            <person name="Ma J."/>
        </authorList>
    </citation>
    <scope>NUCLEOTIDE SEQUENCE [LARGE SCALE GENOMIC DNA]</scope>
    <source>
        <strain evidence="4">KCTC 42217</strain>
    </source>
</reference>
<name>A0ABW4ZIY3_9SPHI</name>
<feature type="chain" id="PRO_5045772736" evidence="2">
    <location>
        <begin position="19"/>
        <end position="572"/>
    </location>
</feature>
<dbReference type="EMBL" id="JBHUHZ010000001">
    <property type="protein sequence ID" value="MFD2161807.1"/>
    <property type="molecule type" value="Genomic_DNA"/>
</dbReference>
<dbReference type="SUPFAM" id="SSF48452">
    <property type="entry name" value="TPR-like"/>
    <property type="match status" value="3"/>
</dbReference>